<feature type="domain" description="Helicase C-terminal" evidence="20">
    <location>
        <begin position="233"/>
        <end position="381"/>
    </location>
</feature>
<dbReference type="EC" id="5.6.2.4" evidence="16"/>
<dbReference type="InterPro" id="IPR044876">
    <property type="entry name" value="HRDC_dom_sf"/>
</dbReference>
<comment type="cofactor">
    <cofactor evidence="2">
        <name>Zn(2+)</name>
        <dbReference type="ChEBI" id="CHEBI:29105"/>
    </cofactor>
</comment>
<evidence type="ECO:0000256" key="17">
    <source>
        <dbReference type="SAM" id="MobiDB-lite"/>
    </source>
</evidence>
<dbReference type="InterPro" id="IPR014001">
    <property type="entry name" value="Helicase_ATP-bd"/>
</dbReference>
<dbReference type="AlphaFoldDB" id="A0A4D8PVK2"/>
<evidence type="ECO:0000256" key="1">
    <source>
        <dbReference type="ARBA" id="ARBA00001946"/>
    </source>
</evidence>
<keyword evidence="11" id="KW-0238">DNA-binding</keyword>
<feature type="region of interest" description="Disordered" evidence="17">
    <location>
        <begin position="1"/>
        <end position="20"/>
    </location>
</feature>
<evidence type="ECO:0000256" key="11">
    <source>
        <dbReference type="ARBA" id="ARBA00023125"/>
    </source>
</evidence>
<dbReference type="GO" id="GO:0005524">
    <property type="term" value="F:ATP binding"/>
    <property type="evidence" value="ECO:0007669"/>
    <property type="project" value="UniProtKB-KW"/>
</dbReference>
<dbReference type="GO" id="GO:0006310">
    <property type="term" value="P:DNA recombination"/>
    <property type="evidence" value="ECO:0007669"/>
    <property type="project" value="UniProtKB-UniRule"/>
</dbReference>
<dbReference type="SMART" id="SM00956">
    <property type="entry name" value="RQC"/>
    <property type="match status" value="1"/>
</dbReference>
<evidence type="ECO:0000256" key="2">
    <source>
        <dbReference type="ARBA" id="ARBA00001947"/>
    </source>
</evidence>
<dbReference type="PROSITE" id="PS51194">
    <property type="entry name" value="HELICASE_CTER"/>
    <property type="match status" value="1"/>
</dbReference>
<dbReference type="Pfam" id="PF00270">
    <property type="entry name" value="DEAD"/>
    <property type="match status" value="1"/>
</dbReference>
<dbReference type="FunFam" id="3.40.50.300:FF:001389">
    <property type="entry name" value="ATP-dependent DNA helicase RecQ"/>
    <property type="match status" value="1"/>
</dbReference>
<dbReference type="GO" id="GO:0006260">
    <property type="term" value="P:DNA replication"/>
    <property type="evidence" value="ECO:0007669"/>
    <property type="project" value="InterPro"/>
</dbReference>
<organism evidence="21 22">
    <name type="scientific">Azospirillum brasilense</name>
    <dbReference type="NCBI Taxonomy" id="192"/>
    <lineage>
        <taxon>Bacteria</taxon>
        <taxon>Pseudomonadati</taxon>
        <taxon>Pseudomonadota</taxon>
        <taxon>Alphaproteobacteria</taxon>
        <taxon>Rhodospirillales</taxon>
        <taxon>Azospirillaceae</taxon>
        <taxon>Azospirillum</taxon>
    </lineage>
</organism>
<dbReference type="FunFam" id="1.10.10.10:FF:000175">
    <property type="entry name" value="ATP-dependent DNA helicase RecQ"/>
    <property type="match status" value="1"/>
</dbReference>
<feature type="domain" description="HRDC" evidence="18">
    <location>
        <begin position="568"/>
        <end position="642"/>
    </location>
</feature>
<comment type="cofactor">
    <cofactor evidence="1">
        <name>Mg(2+)</name>
        <dbReference type="ChEBI" id="CHEBI:18420"/>
    </cofactor>
</comment>
<dbReference type="SMART" id="SM00341">
    <property type="entry name" value="HRDC"/>
    <property type="match status" value="1"/>
</dbReference>
<feature type="region of interest" description="Disordered" evidence="17">
    <location>
        <begin position="538"/>
        <end position="564"/>
    </location>
</feature>
<dbReference type="InterPro" id="IPR032284">
    <property type="entry name" value="RecQ_Zn-bd"/>
</dbReference>
<dbReference type="Pfam" id="PF00570">
    <property type="entry name" value="HRDC"/>
    <property type="match status" value="1"/>
</dbReference>
<feature type="domain" description="Helicase ATP-binding" evidence="19">
    <location>
        <begin position="44"/>
        <end position="212"/>
    </location>
</feature>
<dbReference type="SUPFAM" id="SSF52540">
    <property type="entry name" value="P-loop containing nucleoside triphosphate hydrolases"/>
    <property type="match status" value="2"/>
</dbReference>
<dbReference type="GO" id="GO:0006281">
    <property type="term" value="P:DNA repair"/>
    <property type="evidence" value="ECO:0007669"/>
    <property type="project" value="UniProtKB-KW"/>
</dbReference>
<gene>
    <name evidence="21" type="primary">recQ</name>
    <name evidence="21" type="ORF">D3867_10535</name>
</gene>
<evidence type="ECO:0000256" key="10">
    <source>
        <dbReference type="ARBA" id="ARBA00022840"/>
    </source>
</evidence>
<dbReference type="GO" id="GO:0003677">
    <property type="term" value="F:DNA binding"/>
    <property type="evidence" value="ECO:0007669"/>
    <property type="project" value="UniProtKB-KW"/>
</dbReference>
<evidence type="ECO:0000256" key="14">
    <source>
        <dbReference type="ARBA" id="ARBA00023235"/>
    </source>
</evidence>
<reference evidence="21 22" key="1">
    <citation type="submission" date="2018-09" db="EMBL/GenBank/DDBJ databases">
        <title>Whole genome based analysis of evolution and adaptive divergence in Indian and Brazilian strains of Azospirillum brasilense.</title>
        <authorList>
            <person name="Singh C."/>
            <person name="Tripathi A.K."/>
        </authorList>
    </citation>
    <scope>NUCLEOTIDE SEQUENCE [LARGE SCALE GENOMIC DNA]</scope>
    <source>
        <strain evidence="21 22">MTCC4036</strain>
    </source>
</reference>
<dbReference type="NCBIfam" id="TIGR01389">
    <property type="entry name" value="recQ"/>
    <property type="match status" value="1"/>
</dbReference>
<dbReference type="PANTHER" id="PTHR13710:SF105">
    <property type="entry name" value="ATP-DEPENDENT DNA HELICASE Q1"/>
    <property type="match status" value="1"/>
</dbReference>
<dbReference type="GO" id="GO:0030894">
    <property type="term" value="C:replisome"/>
    <property type="evidence" value="ECO:0007669"/>
    <property type="project" value="TreeGrafter"/>
</dbReference>
<keyword evidence="5" id="KW-0547">Nucleotide-binding</keyword>
<keyword evidence="4" id="KW-0479">Metal-binding</keyword>
<keyword evidence="12" id="KW-0233">DNA recombination</keyword>
<dbReference type="PROSITE" id="PS50967">
    <property type="entry name" value="HRDC"/>
    <property type="match status" value="1"/>
</dbReference>
<dbReference type="InterPro" id="IPR011545">
    <property type="entry name" value="DEAD/DEAH_box_helicase_dom"/>
</dbReference>
<dbReference type="Pfam" id="PF09382">
    <property type="entry name" value="RQC"/>
    <property type="match status" value="1"/>
</dbReference>
<accession>A0A4D8PVK2</accession>
<keyword evidence="6" id="KW-0227">DNA damage</keyword>
<evidence type="ECO:0000256" key="6">
    <source>
        <dbReference type="ARBA" id="ARBA00022763"/>
    </source>
</evidence>
<dbReference type="NCBIfam" id="TIGR00614">
    <property type="entry name" value="recQ_fam"/>
    <property type="match status" value="1"/>
</dbReference>
<comment type="catalytic activity">
    <reaction evidence="15">
        <text>Couples ATP hydrolysis with the unwinding of duplex DNA by translocating in the 3'-5' direction.</text>
        <dbReference type="EC" id="5.6.2.4"/>
    </reaction>
</comment>
<evidence type="ECO:0000259" key="20">
    <source>
        <dbReference type="PROSITE" id="PS51194"/>
    </source>
</evidence>
<dbReference type="CDD" id="cd18794">
    <property type="entry name" value="SF2_C_RecQ"/>
    <property type="match status" value="1"/>
</dbReference>
<evidence type="ECO:0000256" key="15">
    <source>
        <dbReference type="ARBA" id="ARBA00034617"/>
    </source>
</evidence>
<keyword evidence="10" id="KW-0067">ATP-binding</keyword>
<evidence type="ECO:0000259" key="19">
    <source>
        <dbReference type="PROSITE" id="PS51192"/>
    </source>
</evidence>
<dbReference type="GO" id="GO:0043590">
    <property type="term" value="C:bacterial nucleoid"/>
    <property type="evidence" value="ECO:0007669"/>
    <property type="project" value="TreeGrafter"/>
</dbReference>
<comment type="similarity">
    <text evidence="3">Belongs to the helicase family. RecQ subfamily.</text>
</comment>
<name>A0A4D8PVK2_AZOBR</name>
<evidence type="ECO:0000256" key="12">
    <source>
        <dbReference type="ARBA" id="ARBA00023172"/>
    </source>
</evidence>
<dbReference type="SMART" id="SM00490">
    <property type="entry name" value="HELICc"/>
    <property type="match status" value="1"/>
</dbReference>
<evidence type="ECO:0000313" key="21">
    <source>
        <dbReference type="EMBL" id="QCO02414.1"/>
    </source>
</evidence>
<evidence type="ECO:0000259" key="18">
    <source>
        <dbReference type="PROSITE" id="PS50967"/>
    </source>
</evidence>
<evidence type="ECO:0000313" key="22">
    <source>
        <dbReference type="Proteomes" id="UP000298596"/>
    </source>
</evidence>
<dbReference type="GO" id="GO:0043138">
    <property type="term" value="F:3'-5' DNA helicase activity"/>
    <property type="evidence" value="ECO:0007669"/>
    <property type="project" value="UniProtKB-EC"/>
</dbReference>
<keyword evidence="8 21" id="KW-0347">Helicase</keyword>
<dbReference type="InterPro" id="IPR004589">
    <property type="entry name" value="DNA_helicase_ATP-dep_RecQ"/>
</dbReference>
<dbReference type="InterPro" id="IPR036388">
    <property type="entry name" value="WH-like_DNA-bd_sf"/>
</dbReference>
<dbReference type="Gene3D" id="1.10.10.10">
    <property type="entry name" value="Winged helix-like DNA-binding domain superfamily/Winged helix DNA-binding domain"/>
    <property type="match status" value="1"/>
</dbReference>
<sequence>MDSLFNLKAPPAEPAQDPDGNPALEVLRSVFGYSAFRGQQADIIAHVIRGGDALVLMPTGGGKSLCYQVPALVRDGVTVVVSPLIALMRDQVTALRELGVRAAFLNSSLDAAEAREVERAMVRGEIDLVYVAPERLVTPRFLDLLDRTKLALFALDEAHCVSQWGHDFRPEYLQLSILHERHPTVPRVALTATADAQTRAEIKDKLGLTEARVFLSSFDRPNITYRVVPKKSERQQMLAFLRENHPEDAGIIYCMSRAKVEDTANWLNQQGREALPYHAGLPSEVREANQDLFIKGEGIVMVATVAFGMGIDKPNVRFVCHLDPPKSLEAYYQETGRAGRDGLPADAWMSYGMADVVGLRQMLEQSEAGDSHRRVERSKLEALLGFCETSACRRKVLLNYFGETLEAPCGNCDTCLEPVETWDGTVAAQKALSAVYRTGQRYGAGHLIDVLLGNSTEKVAQQAHDALKTFGCGKELSKAEWQSVYRQLVAAGYLTVDLEGYGGFRLTDAGIPVIKGQQTVKLRKDPVVEKRRGVHDALRRHVSRGGSASSSGLSGEGVSRAGARGSLSPADDTLWHALKDCRTELARAQGVPPYVIFHDSTLLEMVATRPMDRAAFARLPGVGARKLERYADPFLDVIRQKG</sequence>
<dbReference type="InterPro" id="IPR006293">
    <property type="entry name" value="DNA_helicase_ATP-dep_RecQ_bac"/>
</dbReference>
<dbReference type="InterPro" id="IPR027417">
    <property type="entry name" value="P-loop_NTPase"/>
</dbReference>
<evidence type="ECO:0000256" key="3">
    <source>
        <dbReference type="ARBA" id="ARBA00005446"/>
    </source>
</evidence>
<keyword evidence="7 21" id="KW-0378">Hydrolase</keyword>
<dbReference type="InterPro" id="IPR001650">
    <property type="entry name" value="Helicase_C-like"/>
</dbReference>
<dbReference type="InterPro" id="IPR018982">
    <property type="entry name" value="RQC_domain"/>
</dbReference>
<evidence type="ECO:0000256" key="16">
    <source>
        <dbReference type="NCBIfam" id="TIGR01389"/>
    </source>
</evidence>
<dbReference type="PROSITE" id="PS51192">
    <property type="entry name" value="HELICASE_ATP_BIND_1"/>
    <property type="match status" value="1"/>
</dbReference>
<dbReference type="GO" id="GO:0016787">
    <property type="term" value="F:hydrolase activity"/>
    <property type="evidence" value="ECO:0007669"/>
    <property type="project" value="UniProtKB-KW"/>
</dbReference>
<protein>
    <recommendedName>
        <fullName evidence="16">DNA helicase RecQ</fullName>
        <ecNumber evidence="16">5.6.2.4</ecNumber>
    </recommendedName>
</protein>
<dbReference type="Pfam" id="PF00271">
    <property type="entry name" value="Helicase_C"/>
    <property type="match status" value="1"/>
</dbReference>
<dbReference type="PANTHER" id="PTHR13710">
    <property type="entry name" value="DNA HELICASE RECQ FAMILY MEMBER"/>
    <property type="match status" value="1"/>
</dbReference>
<dbReference type="Proteomes" id="UP000298596">
    <property type="component" value="Chromosome"/>
</dbReference>
<dbReference type="Pfam" id="PF16124">
    <property type="entry name" value="RecQ_Zn_bind"/>
    <property type="match status" value="1"/>
</dbReference>
<evidence type="ECO:0000256" key="7">
    <source>
        <dbReference type="ARBA" id="ARBA00022801"/>
    </source>
</evidence>
<dbReference type="EMBL" id="CP032330">
    <property type="protein sequence ID" value="QCO02414.1"/>
    <property type="molecule type" value="Genomic_DNA"/>
</dbReference>
<evidence type="ECO:0000256" key="8">
    <source>
        <dbReference type="ARBA" id="ARBA00022806"/>
    </source>
</evidence>
<keyword evidence="9" id="KW-0862">Zinc</keyword>
<evidence type="ECO:0000256" key="5">
    <source>
        <dbReference type="ARBA" id="ARBA00022741"/>
    </source>
</evidence>
<evidence type="ECO:0000256" key="4">
    <source>
        <dbReference type="ARBA" id="ARBA00022723"/>
    </source>
</evidence>
<dbReference type="SMART" id="SM00487">
    <property type="entry name" value="DEXDc"/>
    <property type="match status" value="1"/>
</dbReference>
<dbReference type="GO" id="GO:0009432">
    <property type="term" value="P:SOS response"/>
    <property type="evidence" value="ECO:0007669"/>
    <property type="project" value="UniProtKB-UniRule"/>
</dbReference>
<dbReference type="GO" id="GO:0046872">
    <property type="term" value="F:metal ion binding"/>
    <property type="evidence" value="ECO:0007669"/>
    <property type="project" value="UniProtKB-KW"/>
</dbReference>
<evidence type="ECO:0000256" key="9">
    <source>
        <dbReference type="ARBA" id="ARBA00022833"/>
    </source>
</evidence>
<dbReference type="InterPro" id="IPR010997">
    <property type="entry name" value="HRDC-like_sf"/>
</dbReference>
<dbReference type="InterPro" id="IPR002121">
    <property type="entry name" value="HRDC_dom"/>
</dbReference>
<feature type="compositionally biased region" description="Low complexity" evidence="17">
    <location>
        <begin position="544"/>
        <end position="559"/>
    </location>
</feature>
<proteinExistence type="inferred from homology"/>
<dbReference type="FunFam" id="3.40.50.300:FF:000156">
    <property type="entry name" value="ATP-dependent DNA helicase recQ"/>
    <property type="match status" value="1"/>
</dbReference>
<dbReference type="CDD" id="cd17920">
    <property type="entry name" value="DEXHc_RecQ"/>
    <property type="match status" value="1"/>
</dbReference>
<keyword evidence="14" id="KW-0413">Isomerase</keyword>
<dbReference type="Gene3D" id="3.40.50.300">
    <property type="entry name" value="P-loop containing nucleotide triphosphate hydrolases"/>
    <property type="match status" value="2"/>
</dbReference>
<dbReference type="Gene3D" id="1.10.150.80">
    <property type="entry name" value="HRDC domain"/>
    <property type="match status" value="1"/>
</dbReference>
<keyword evidence="13" id="KW-0234">DNA repair</keyword>
<dbReference type="GO" id="GO:0009378">
    <property type="term" value="F:four-way junction helicase activity"/>
    <property type="evidence" value="ECO:0007669"/>
    <property type="project" value="TreeGrafter"/>
</dbReference>
<evidence type="ECO:0000256" key="13">
    <source>
        <dbReference type="ARBA" id="ARBA00023204"/>
    </source>
</evidence>
<dbReference type="GO" id="GO:0005737">
    <property type="term" value="C:cytoplasm"/>
    <property type="evidence" value="ECO:0007669"/>
    <property type="project" value="TreeGrafter"/>
</dbReference>
<dbReference type="SUPFAM" id="SSF47819">
    <property type="entry name" value="HRDC-like"/>
    <property type="match status" value="1"/>
</dbReference>